<keyword evidence="1" id="KW-0472">Membrane</keyword>
<evidence type="ECO:0000313" key="3">
    <source>
        <dbReference type="Proteomes" id="UP001162131"/>
    </source>
</evidence>
<protein>
    <submittedName>
        <fullName evidence="2">Uncharacterized protein</fullName>
    </submittedName>
</protein>
<organism evidence="2 3">
    <name type="scientific">Blepharisma stoltei</name>
    <dbReference type="NCBI Taxonomy" id="1481888"/>
    <lineage>
        <taxon>Eukaryota</taxon>
        <taxon>Sar</taxon>
        <taxon>Alveolata</taxon>
        <taxon>Ciliophora</taxon>
        <taxon>Postciliodesmatophora</taxon>
        <taxon>Heterotrichea</taxon>
        <taxon>Heterotrichida</taxon>
        <taxon>Blepharismidae</taxon>
        <taxon>Blepharisma</taxon>
    </lineage>
</organism>
<keyword evidence="3" id="KW-1185">Reference proteome</keyword>
<dbReference type="AlphaFoldDB" id="A0AAU9IZR3"/>
<name>A0AAU9IZR3_9CILI</name>
<reference evidence="2" key="1">
    <citation type="submission" date="2021-09" db="EMBL/GenBank/DDBJ databases">
        <authorList>
            <consortium name="AG Swart"/>
            <person name="Singh M."/>
            <person name="Singh A."/>
            <person name="Seah K."/>
            <person name="Emmerich C."/>
        </authorList>
    </citation>
    <scope>NUCLEOTIDE SEQUENCE</scope>
    <source>
        <strain evidence="2">ATCC30299</strain>
    </source>
</reference>
<feature type="transmembrane region" description="Helical" evidence="1">
    <location>
        <begin position="34"/>
        <end position="53"/>
    </location>
</feature>
<dbReference type="EMBL" id="CAJZBQ010000018">
    <property type="protein sequence ID" value="CAG9317171.1"/>
    <property type="molecule type" value="Genomic_DNA"/>
</dbReference>
<dbReference type="Proteomes" id="UP001162131">
    <property type="component" value="Unassembled WGS sequence"/>
</dbReference>
<evidence type="ECO:0000313" key="2">
    <source>
        <dbReference type="EMBL" id="CAG9317171.1"/>
    </source>
</evidence>
<keyword evidence="1" id="KW-1133">Transmembrane helix</keyword>
<accession>A0AAU9IZR3</accession>
<proteinExistence type="predicted"/>
<evidence type="ECO:0000256" key="1">
    <source>
        <dbReference type="SAM" id="Phobius"/>
    </source>
</evidence>
<comment type="caution">
    <text evidence="2">The sequence shown here is derived from an EMBL/GenBank/DDBJ whole genome shotgun (WGS) entry which is preliminary data.</text>
</comment>
<sequence length="119" mass="13622">MGDLKEDTDDILNFAELIDKYNSSKAHNRLKNTIAALTAAIAILLLVLAFFYVQHVQMLDIIQKQASILEGKEEMIKKILEHGDKNSWSNFLMRQLTEYSERAILGYGYTFASKVLSFF</sequence>
<gene>
    <name evidence="2" type="ORF">BSTOLATCC_MIC18425</name>
</gene>
<keyword evidence="1" id="KW-0812">Transmembrane</keyword>